<evidence type="ECO:0000313" key="2">
    <source>
        <dbReference type="Proteomes" id="UP000176877"/>
    </source>
</evidence>
<sequence length="124" mass="14651">MKLSVKDKFELWGESGPYSQVNLIWQDRVLDDSVSRTFVIVEVEINPFTFHLIKKNRDEFKSDVMINQLIDHAEYRGPKYGYVASAFEAWLNDESALGQAEIHRRYARETVIRMHKFVLEKLKE</sequence>
<name>A0A1F5S847_9BACT</name>
<dbReference type="AlphaFoldDB" id="A0A1F5S847"/>
<gene>
    <name evidence="1" type="ORF">A3D45_02865</name>
</gene>
<comment type="caution">
    <text evidence="1">The sequence shown here is derived from an EMBL/GenBank/DDBJ whole genome shotgun (WGS) entry which is preliminary data.</text>
</comment>
<dbReference type="EMBL" id="MFFT01000035">
    <property type="protein sequence ID" value="OGF22847.1"/>
    <property type="molecule type" value="Genomic_DNA"/>
</dbReference>
<protein>
    <submittedName>
        <fullName evidence="1">Uncharacterized protein</fullName>
    </submittedName>
</protein>
<proteinExistence type="predicted"/>
<evidence type="ECO:0000313" key="1">
    <source>
        <dbReference type="EMBL" id="OGF22847.1"/>
    </source>
</evidence>
<organism evidence="1 2">
    <name type="scientific">Candidatus Falkowbacteria bacterium RIFCSPHIGHO2_02_FULL_42_9</name>
    <dbReference type="NCBI Taxonomy" id="1797986"/>
    <lineage>
        <taxon>Bacteria</taxon>
        <taxon>Candidatus Falkowiibacteriota</taxon>
    </lineage>
</organism>
<accession>A0A1F5S847</accession>
<reference evidence="1 2" key="1">
    <citation type="journal article" date="2016" name="Nat. Commun.">
        <title>Thousands of microbial genomes shed light on interconnected biogeochemical processes in an aquifer system.</title>
        <authorList>
            <person name="Anantharaman K."/>
            <person name="Brown C.T."/>
            <person name="Hug L.A."/>
            <person name="Sharon I."/>
            <person name="Castelle C.J."/>
            <person name="Probst A.J."/>
            <person name="Thomas B.C."/>
            <person name="Singh A."/>
            <person name="Wilkins M.J."/>
            <person name="Karaoz U."/>
            <person name="Brodie E.L."/>
            <person name="Williams K.H."/>
            <person name="Hubbard S.S."/>
            <person name="Banfield J.F."/>
        </authorList>
    </citation>
    <scope>NUCLEOTIDE SEQUENCE [LARGE SCALE GENOMIC DNA]</scope>
</reference>
<dbReference type="Proteomes" id="UP000176877">
    <property type="component" value="Unassembled WGS sequence"/>
</dbReference>